<evidence type="ECO:0000256" key="1">
    <source>
        <dbReference type="SAM" id="MobiDB-lite"/>
    </source>
</evidence>
<proteinExistence type="predicted"/>
<feature type="region of interest" description="Disordered" evidence="1">
    <location>
        <begin position="47"/>
        <end position="157"/>
    </location>
</feature>
<name>A0A095AH52_SCHHA</name>
<feature type="compositionally biased region" description="Basic and acidic residues" evidence="1">
    <location>
        <begin position="144"/>
        <end position="155"/>
    </location>
</feature>
<dbReference type="KEGG" id="shx:MS3_00006352"/>
<gene>
    <name evidence="2" type="ORF">MS3_01387</name>
</gene>
<feature type="compositionally biased region" description="Basic and acidic residues" evidence="1">
    <location>
        <begin position="117"/>
        <end position="138"/>
    </location>
</feature>
<accession>A0A095AH52</accession>
<protein>
    <submittedName>
        <fullName evidence="2">Uncharacterized protein</fullName>
    </submittedName>
</protein>
<sequence>MGERKSDGQCESKSCRIHYTREEILAVKENAVSTAEFSDEFSRINASVMRSTRGRPRPNSFSKTQGGEKTRDASNIVLGPQKRSWNTGCHVSQQPQGRETSDANNSTRWPKFSSENRSYDKQHCKTTSDYKREYRSNDIRGSGRGRDRGLGKHAESAPFVKNHSREDRYSHDRRISCSHSDDEPEWFAEGPTTVNETIELGGILEETVECGSLRKCVGVENDISQVDDSILTNSSISNRNVFDDKALEDDSNAFPEQPSKSTTSVTDQVMSDNQGSRFKHLFQKNEISDENKLPNKPASLDNINEQLLKLLKGPCGNSASHLSPEKNSGMVSTNPNSFSTLQVENKLRSILLGHGPVNPPNVGPVKESKPAVLTVEEIEAQLKLPQGDSTDINESIDPIVDPLTHYSDPFIDDQAIKSRGIPIGSSKNCGLFSQSGTTSNLVPILQSLMIRKQQNSVYSQSTNPQDSHSHFGLVSNFMGDATSAGPCISRLQNPGVPLDVPCDVDLPSHGIVIFLKLLFRSPSSNLEWHEGCCFSHKPTTAPLRCQTIKTPDSGLPGRPIVKAQQNIFADYNSNKQAPNSTFNNNQSHLSVNPSVHQDSSHRLLDMNVKQFYLGSIEPSNLNNSHGSLPCSKQNYGNLLPFQSSSPSLASSINWNKNSSAQHQTKVNESLTSNGSLTLLSQLVEWEKSKQPLRSNPSFNPTKAKTLEEIEQAESSRANIFF</sequence>
<dbReference type="STRING" id="6185.A0A095AH52"/>
<organism evidence="2">
    <name type="scientific">Schistosoma haematobium</name>
    <name type="common">Blood fluke</name>
    <dbReference type="NCBI Taxonomy" id="6185"/>
    <lineage>
        <taxon>Eukaryota</taxon>
        <taxon>Metazoa</taxon>
        <taxon>Spiralia</taxon>
        <taxon>Lophotrochozoa</taxon>
        <taxon>Platyhelminthes</taxon>
        <taxon>Trematoda</taxon>
        <taxon>Digenea</taxon>
        <taxon>Strigeidida</taxon>
        <taxon>Schistosomatoidea</taxon>
        <taxon>Schistosomatidae</taxon>
        <taxon>Schistosoma</taxon>
    </lineage>
</organism>
<dbReference type="EMBL" id="KL250538">
    <property type="protein sequence ID" value="KGB33231.1"/>
    <property type="molecule type" value="Genomic_DNA"/>
</dbReference>
<feature type="compositionally biased region" description="Polar residues" evidence="1">
    <location>
        <begin position="83"/>
        <end position="116"/>
    </location>
</feature>
<dbReference type="AlphaFoldDB" id="A0A095AH52"/>
<reference evidence="2" key="1">
    <citation type="journal article" date="2012" name="Nat. Genet.">
        <title>Whole-genome sequence of Schistosoma haematobium.</title>
        <authorList>
            <person name="Young N.D."/>
            <person name="Jex A.R."/>
            <person name="Li B."/>
            <person name="Liu S."/>
            <person name="Yang L."/>
            <person name="Xiong Z."/>
            <person name="Li Y."/>
            <person name="Cantacessi C."/>
            <person name="Hall R.S."/>
            <person name="Xu X."/>
            <person name="Chen F."/>
            <person name="Wu X."/>
            <person name="Zerlotini A."/>
            <person name="Oliveira G."/>
            <person name="Hofmann A."/>
            <person name="Zhang G."/>
            <person name="Fang X."/>
            <person name="Kang Y."/>
            <person name="Campbell B.E."/>
            <person name="Loukas A."/>
            <person name="Ranganathan S."/>
            <person name="Rollinson D."/>
            <person name="Rinaldi G."/>
            <person name="Brindley P.J."/>
            <person name="Yang H."/>
            <person name="Wang J."/>
            <person name="Wang J."/>
            <person name="Gasser R.B."/>
        </authorList>
    </citation>
    <scope>NUCLEOTIDE SEQUENCE [LARGE SCALE GENOMIC DNA]</scope>
</reference>
<dbReference type="RefSeq" id="XP_012792997.2">
    <property type="nucleotide sequence ID" value="XM_012937543.2"/>
</dbReference>
<evidence type="ECO:0000313" key="2">
    <source>
        <dbReference type="EMBL" id="KGB33231.1"/>
    </source>
</evidence>
<feature type="compositionally biased region" description="Polar residues" evidence="1">
    <location>
        <begin position="258"/>
        <end position="271"/>
    </location>
</feature>
<feature type="region of interest" description="Disordered" evidence="1">
    <location>
        <begin position="249"/>
        <end position="271"/>
    </location>
</feature>